<gene>
    <name evidence="1" type="ORF">PCOR1329_LOCUS6531</name>
</gene>
<sequence>MVAELATAKSRWAPLPARRLAIAPAAAAAGRALIHGDALTQQLAKVYVTKQLNEVYVAKQLDRVYVTAGVLNEVCVTTGALNEIYVTTGQKNEVYVTTEQKNKVYVTAELKDEVYVTTDEQNDKVYVTTDKEYDVYVTTDKEYEVYVTTDKQDEVYVTMTEPGAEWQGFGLKPPTFDGHDETWTEWSFVMRAYLGGVAATKRMLFALVMAVKGSAQMLIRSVEDQNGALAWRARIKRCEFATTMRAQSITTAILNVKNFLSDLAGFEQCHSDWERDIRRYETASGEVLNAGVKKRIYLQKAPNHIRTILQMQYD</sequence>
<name>A0ABN9PVZ7_9DINO</name>
<evidence type="ECO:0000313" key="2">
    <source>
        <dbReference type="Proteomes" id="UP001189429"/>
    </source>
</evidence>
<accession>A0ABN9PVZ7</accession>
<proteinExistence type="predicted"/>
<keyword evidence="2" id="KW-1185">Reference proteome</keyword>
<evidence type="ECO:0000313" key="1">
    <source>
        <dbReference type="EMBL" id="CAK0797450.1"/>
    </source>
</evidence>
<dbReference type="EMBL" id="CAUYUJ010001754">
    <property type="protein sequence ID" value="CAK0797450.1"/>
    <property type="molecule type" value="Genomic_DNA"/>
</dbReference>
<comment type="caution">
    <text evidence="1">The sequence shown here is derived from an EMBL/GenBank/DDBJ whole genome shotgun (WGS) entry which is preliminary data.</text>
</comment>
<dbReference type="Proteomes" id="UP001189429">
    <property type="component" value="Unassembled WGS sequence"/>
</dbReference>
<protein>
    <submittedName>
        <fullName evidence="1">Uncharacterized protein</fullName>
    </submittedName>
</protein>
<reference evidence="1" key="1">
    <citation type="submission" date="2023-10" db="EMBL/GenBank/DDBJ databases">
        <authorList>
            <person name="Chen Y."/>
            <person name="Shah S."/>
            <person name="Dougan E. K."/>
            <person name="Thang M."/>
            <person name="Chan C."/>
        </authorList>
    </citation>
    <scope>NUCLEOTIDE SEQUENCE [LARGE SCALE GENOMIC DNA]</scope>
</reference>
<organism evidence="1 2">
    <name type="scientific">Prorocentrum cordatum</name>
    <dbReference type="NCBI Taxonomy" id="2364126"/>
    <lineage>
        <taxon>Eukaryota</taxon>
        <taxon>Sar</taxon>
        <taxon>Alveolata</taxon>
        <taxon>Dinophyceae</taxon>
        <taxon>Prorocentrales</taxon>
        <taxon>Prorocentraceae</taxon>
        <taxon>Prorocentrum</taxon>
    </lineage>
</organism>